<reference evidence="1" key="1">
    <citation type="submission" date="2019-03" db="EMBL/GenBank/DDBJ databases">
        <title>Single cell metagenomics reveals metabolic interactions within the superorganism composed of flagellate Streblomastix strix and complex community of Bacteroidetes bacteria on its surface.</title>
        <authorList>
            <person name="Treitli S.C."/>
            <person name="Kolisko M."/>
            <person name="Husnik F."/>
            <person name="Keeling P."/>
            <person name="Hampl V."/>
        </authorList>
    </citation>
    <scope>NUCLEOTIDE SEQUENCE</scope>
    <source>
        <strain evidence="1">STM</strain>
    </source>
</reference>
<name>A0A5J4SPF7_9ZZZZ</name>
<comment type="caution">
    <text evidence="1">The sequence shown here is derived from an EMBL/GenBank/DDBJ whole genome shotgun (WGS) entry which is preliminary data.</text>
</comment>
<dbReference type="AlphaFoldDB" id="A0A5J4SPF7"/>
<proteinExistence type="predicted"/>
<protein>
    <submittedName>
        <fullName evidence="1">Uncharacterized protein</fullName>
    </submittedName>
</protein>
<sequence length="665" mass="78456">MKIFTYYTGNAFVNNALMTIEALMKAHSVEEVTTTKLIELFHEPIKSFSLLEINLLLKNYTMIFGKNSLLYNYDNKIKKEAYNKLMLNIFNGYECDGDNICAISGLRFNKTFEAFMEEMLNKIDPSGAKKKDLAINRGWFPLIGGLGSDAQALPQAQFTYNIHPICIAILQFLPLSSLVYKKGLLLVDSSNYSFARSYVAENANRIKERIEIFTYAQHEIENVKDLTKGNYLLKAIDLIAKMEDLYSNYFDLNLWSYSNSGTGANCEIDRIPNEFLRKLVELRQKSLIGKEVERILCDKNKKFSDSFIEAFQNRDDWWGLYPTSTYKGVSPEFFEAYYEEIGLGYKIQYAKYIAYLISKYQTKSFGKYLKKSDAYKNKSYHIDLYSVLLKATEEGLWDWKHQIKILDAPNQLPLILSYKALHKAIHFFYQTYKDEDFPIKQIENIDETKIQYNVTELCNWLVSLISNEKRLVKDFQTLPHISYSPVSFHSLFLRNAEKESVNTDVIFSSFYTNEGKYIGVGIKKLLRIYFSQSNEEKKEDKEVNWEKKEIPNDFKSWFKIIDNFAYDYIIYRLHRLTENTEFVVDTKTYDRLRRDIFDIPNDNRFMIWMEDVINKLNNYQEKNKRKKWNEEDLLYNPLGERSVSFASFLIRLSFRKLFYKQIIKK</sequence>
<gene>
    <name evidence="1" type="ORF">EZS27_004836</name>
</gene>
<organism evidence="1">
    <name type="scientific">termite gut metagenome</name>
    <dbReference type="NCBI Taxonomy" id="433724"/>
    <lineage>
        <taxon>unclassified sequences</taxon>
        <taxon>metagenomes</taxon>
        <taxon>organismal metagenomes</taxon>
    </lineage>
</organism>
<evidence type="ECO:0000313" key="1">
    <source>
        <dbReference type="EMBL" id="KAA6347682.1"/>
    </source>
</evidence>
<dbReference type="EMBL" id="SNRY01000087">
    <property type="protein sequence ID" value="KAA6347682.1"/>
    <property type="molecule type" value="Genomic_DNA"/>
</dbReference>
<accession>A0A5J4SPF7</accession>